<evidence type="ECO:0008006" key="5">
    <source>
        <dbReference type="Google" id="ProtNLM"/>
    </source>
</evidence>
<dbReference type="InterPro" id="IPR032675">
    <property type="entry name" value="LRR_dom_sf"/>
</dbReference>
<keyword evidence="4" id="KW-1185">Reference proteome</keyword>
<dbReference type="PROSITE" id="PS51450">
    <property type="entry name" value="LRR"/>
    <property type="match status" value="1"/>
</dbReference>
<dbReference type="InterPro" id="IPR001611">
    <property type="entry name" value="Leu-rich_rpt"/>
</dbReference>
<protein>
    <recommendedName>
        <fullName evidence="5">Leucine-rich repeat-containing protein 27</fullName>
    </recommendedName>
</protein>
<dbReference type="PANTHER" id="PTHR45712:SF22">
    <property type="entry name" value="INSULIN-LIKE GROWTH FACTOR-BINDING PROTEIN COMPLEX ACID LABILE SUBUNIT"/>
    <property type="match status" value="1"/>
</dbReference>
<dbReference type="SUPFAM" id="SSF52058">
    <property type="entry name" value="L domain-like"/>
    <property type="match status" value="1"/>
</dbReference>
<keyword evidence="1" id="KW-0433">Leucine-rich repeat</keyword>
<organism evidence="3 4">
    <name type="scientific">Photinus pyralis</name>
    <name type="common">Common eastern firefly</name>
    <name type="synonym">Lampyris pyralis</name>
    <dbReference type="NCBI Taxonomy" id="7054"/>
    <lineage>
        <taxon>Eukaryota</taxon>
        <taxon>Metazoa</taxon>
        <taxon>Ecdysozoa</taxon>
        <taxon>Arthropoda</taxon>
        <taxon>Hexapoda</taxon>
        <taxon>Insecta</taxon>
        <taxon>Pterygota</taxon>
        <taxon>Neoptera</taxon>
        <taxon>Endopterygota</taxon>
        <taxon>Coleoptera</taxon>
        <taxon>Polyphaga</taxon>
        <taxon>Elateriformia</taxon>
        <taxon>Elateroidea</taxon>
        <taxon>Lampyridae</taxon>
        <taxon>Lampyrinae</taxon>
        <taxon>Photinus</taxon>
    </lineage>
</organism>
<accession>A0A5N4A9D1</accession>
<gene>
    <name evidence="3" type="ORF">PPYR_13556</name>
</gene>
<name>A0A5N4A9D1_PHOPY</name>
<dbReference type="GO" id="GO:0005615">
    <property type="term" value="C:extracellular space"/>
    <property type="evidence" value="ECO:0007669"/>
    <property type="project" value="TreeGrafter"/>
</dbReference>
<comment type="caution">
    <text evidence="3">The sequence shown here is derived from an EMBL/GenBank/DDBJ whole genome shotgun (WGS) entry which is preliminary data.</text>
</comment>
<dbReference type="AlphaFoldDB" id="A0A5N4A9D1"/>
<evidence type="ECO:0000313" key="3">
    <source>
        <dbReference type="EMBL" id="KAB0793936.1"/>
    </source>
</evidence>
<keyword evidence="2" id="KW-0677">Repeat</keyword>
<sequence length="412" mass="47892">MRFMDVMVTNKVASTSLLHVKLKISKMSLIEVISDQANKKLEKVPESIMQMCNLKMLYLENNELFNLPDDFFAKLPKLTWIDLRKNKLTALPSGMADHANLETILLQNNLIQKLPNELGAIPNLKVLQVSGNPLTYPPHEVTDKGIVAISNFLREQYFLTRAQSDADAKIDAISNASSKSEISSDKEYKVSVDNERQSQREVKFMPVIDVKRLTENETNQKNTVTNVVKRTHKITRGCSKISLQSHSTWNNKRKIERAQEGEMKEIWLKRLKDILADQEKILQQERNLKALSKWRLKKKLEPVREVNLNDLSEPPFDTDPEYQRMLTRQDLNEQIDALVQKTKRIRKMRRHAKRVNIQELIDDVVNQMRYLQTQAEQSKSPRTDQEIAGKQIESIVKLHKKIVELQTQNERY</sequence>
<evidence type="ECO:0000256" key="2">
    <source>
        <dbReference type="ARBA" id="ARBA00022737"/>
    </source>
</evidence>
<dbReference type="InParanoid" id="A0A5N4A9D1"/>
<dbReference type="InterPro" id="IPR003591">
    <property type="entry name" value="Leu-rich_rpt_typical-subtyp"/>
</dbReference>
<dbReference type="SMART" id="SM00369">
    <property type="entry name" value="LRR_TYP"/>
    <property type="match status" value="3"/>
</dbReference>
<reference evidence="3 4" key="1">
    <citation type="journal article" date="2018" name="Elife">
        <title>Firefly genomes illuminate parallel origins of bioluminescence in beetles.</title>
        <authorList>
            <person name="Fallon T.R."/>
            <person name="Lower S.E."/>
            <person name="Chang C.H."/>
            <person name="Bessho-Uehara M."/>
            <person name="Martin G.J."/>
            <person name="Bewick A.J."/>
            <person name="Behringer M."/>
            <person name="Debat H.J."/>
            <person name="Wong I."/>
            <person name="Day J.C."/>
            <person name="Suvorov A."/>
            <person name="Silva C.J."/>
            <person name="Stanger-Hall K.F."/>
            <person name="Hall D.W."/>
            <person name="Schmitz R.J."/>
            <person name="Nelson D.R."/>
            <person name="Lewis S.M."/>
            <person name="Shigenobu S."/>
            <person name="Bybee S.M."/>
            <person name="Larracuente A.M."/>
            <person name="Oba Y."/>
            <person name="Weng J.K."/>
        </authorList>
    </citation>
    <scope>NUCLEOTIDE SEQUENCE [LARGE SCALE GENOMIC DNA]</scope>
    <source>
        <strain evidence="3">1611_PpyrPB1</strain>
        <tissue evidence="3">Whole body</tissue>
    </source>
</reference>
<dbReference type="Pfam" id="PF13855">
    <property type="entry name" value="LRR_8"/>
    <property type="match status" value="1"/>
</dbReference>
<dbReference type="Gene3D" id="3.80.10.10">
    <property type="entry name" value="Ribonuclease Inhibitor"/>
    <property type="match status" value="1"/>
</dbReference>
<evidence type="ECO:0000313" key="4">
    <source>
        <dbReference type="Proteomes" id="UP000327044"/>
    </source>
</evidence>
<dbReference type="InterPro" id="IPR050333">
    <property type="entry name" value="SLRP"/>
</dbReference>
<dbReference type="Proteomes" id="UP000327044">
    <property type="component" value="Unassembled WGS sequence"/>
</dbReference>
<dbReference type="EMBL" id="VVIM01000009">
    <property type="protein sequence ID" value="KAB0793936.1"/>
    <property type="molecule type" value="Genomic_DNA"/>
</dbReference>
<proteinExistence type="predicted"/>
<evidence type="ECO:0000256" key="1">
    <source>
        <dbReference type="ARBA" id="ARBA00022614"/>
    </source>
</evidence>
<dbReference type="PANTHER" id="PTHR45712">
    <property type="entry name" value="AGAP008170-PA"/>
    <property type="match status" value="1"/>
</dbReference>